<keyword evidence="2" id="KW-1185">Reference proteome</keyword>
<reference evidence="1" key="1">
    <citation type="submission" date="2018-05" db="EMBL/GenBank/DDBJ databases">
        <title>Draft genome of Mucuna pruriens seed.</title>
        <authorList>
            <person name="Nnadi N.E."/>
            <person name="Vos R."/>
            <person name="Hasami M.H."/>
            <person name="Devisetty U.K."/>
            <person name="Aguiy J.C."/>
        </authorList>
    </citation>
    <scope>NUCLEOTIDE SEQUENCE [LARGE SCALE GENOMIC DNA]</scope>
    <source>
        <strain evidence="1">JCA_2017</strain>
    </source>
</reference>
<dbReference type="Proteomes" id="UP000257109">
    <property type="component" value="Unassembled WGS sequence"/>
</dbReference>
<evidence type="ECO:0000313" key="2">
    <source>
        <dbReference type="Proteomes" id="UP000257109"/>
    </source>
</evidence>
<name>A0A371F1W6_MUCPR</name>
<accession>A0A371F1W6</accession>
<comment type="caution">
    <text evidence="1">The sequence shown here is derived from an EMBL/GenBank/DDBJ whole genome shotgun (WGS) entry which is preliminary data.</text>
</comment>
<dbReference type="AlphaFoldDB" id="A0A371F1W6"/>
<sequence>MTWPDGPGIVCSHSSRSIVRLQPLCLQFLDLGAQCFISFVGSLMKKGIVIDEGVVYDQPLVLDRGIEDASLIIVVESKEFGKEGTSSSSTIDEIGLLRVWYRCEGWEGSERDDNESGHERDKYNWVDDNIHGVMYIFTIGRVLEKMLTKVSRDKDRLVEVEPCRLDECGLRSVTYLVGRSKFEYKINSSM</sequence>
<feature type="non-terminal residue" evidence="1">
    <location>
        <position position="1"/>
    </location>
</feature>
<proteinExistence type="predicted"/>
<evidence type="ECO:0000313" key="1">
    <source>
        <dbReference type="EMBL" id="RDX72282.1"/>
    </source>
</evidence>
<dbReference type="EMBL" id="QJKJ01010974">
    <property type="protein sequence ID" value="RDX72282.1"/>
    <property type="molecule type" value="Genomic_DNA"/>
</dbReference>
<gene>
    <name evidence="1" type="ORF">CR513_48260</name>
</gene>
<protein>
    <submittedName>
        <fullName evidence="1">Uncharacterized protein</fullName>
    </submittedName>
</protein>
<organism evidence="1 2">
    <name type="scientific">Mucuna pruriens</name>
    <name type="common">Velvet bean</name>
    <name type="synonym">Dolichos pruriens</name>
    <dbReference type="NCBI Taxonomy" id="157652"/>
    <lineage>
        <taxon>Eukaryota</taxon>
        <taxon>Viridiplantae</taxon>
        <taxon>Streptophyta</taxon>
        <taxon>Embryophyta</taxon>
        <taxon>Tracheophyta</taxon>
        <taxon>Spermatophyta</taxon>
        <taxon>Magnoliopsida</taxon>
        <taxon>eudicotyledons</taxon>
        <taxon>Gunneridae</taxon>
        <taxon>Pentapetalae</taxon>
        <taxon>rosids</taxon>
        <taxon>fabids</taxon>
        <taxon>Fabales</taxon>
        <taxon>Fabaceae</taxon>
        <taxon>Papilionoideae</taxon>
        <taxon>50 kb inversion clade</taxon>
        <taxon>NPAAA clade</taxon>
        <taxon>indigoferoid/millettioid clade</taxon>
        <taxon>Phaseoleae</taxon>
        <taxon>Mucuna</taxon>
    </lineage>
</organism>